<dbReference type="Proteomes" id="UP000000323">
    <property type="component" value="Chromosome 1"/>
</dbReference>
<evidence type="ECO:0000313" key="2">
    <source>
        <dbReference type="EMBL" id="ACZ41056.1"/>
    </source>
</evidence>
<dbReference type="HOGENOM" id="CLU_1495520_0_0_0"/>
<dbReference type="AlphaFoldDB" id="D1CDQ0"/>
<keyword evidence="1" id="KW-0812">Transmembrane</keyword>
<keyword evidence="1" id="KW-0472">Membrane</keyword>
<evidence type="ECO:0008006" key="4">
    <source>
        <dbReference type="Google" id="ProtNLM"/>
    </source>
</evidence>
<dbReference type="KEGG" id="ttr:Tter_0134"/>
<dbReference type="RefSeq" id="WP_012874091.1">
    <property type="nucleotide sequence ID" value="NC_013525.1"/>
</dbReference>
<accession>D1CDQ0</accession>
<dbReference type="EMBL" id="CP001825">
    <property type="protein sequence ID" value="ACZ41056.1"/>
    <property type="molecule type" value="Genomic_DNA"/>
</dbReference>
<evidence type="ECO:0000256" key="1">
    <source>
        <dbReference type="SAM" id="Phobius"/>
    </source>
</evidence>
<feature type="transmembrane region" description="Helical" evidence="1">
    <location>
        <begin position="7"/>
        <end position="27"/>
    </location>
</feature>
<protein>
    <recommendedName>
        <fullName evidence="4">DUF2140 family protein</fullName>
    </recommendedName>
</protein>
<name>D1CDQ0_THET1</name>
<dbReference type="STRING" id="525904.Tter_0134"/>
<evidence type="ECO:0000313" key="3">
    <source>
        <dbReference type="Proteomes" id="UP000000323"/>
    </source>
</evidence>
<keyword evidence="1" id="KW-1133">Transmembrane helix</keyword>
<sequence>MYNIIKNFIFILIGIVLGAIITLVFIVTRPQPEITPSASNSGQSPDMRLSISQEIFVQQANSEAKDILSKYGLSNPKWYLQPDNQVTMDAQTRIPIIDLPVQVRIRGSLYTNSGRVHATIESVDYGGLRLPVELFDNLSRELNRELESSQDTSKYWIESVDTNQGRLNLDIDLRGNWLSR</sequence>
<reference evidence="3" key="1">
    <citation type="journal article" date="2010" name="Stand. Genomic Sci.">
        <title>Complete genome sequence of 'Thermobaculum terrenum' type strain (YNP1).</title>
        <authorList>
            <person name="Kiss H."/>
            <person name="Cleland D."/>
            <person name="Lapidus A."/>
            <person name="Lucas S."/>
            <person name="Glavina Del Rio T."/>
            <person name="Nolan M."/>
            <person name="Tice H."/>
            <person name="Han C."/>
            <person name="Goodwin L."/>
            <person name="Pitluck S."/>
            <person name="Liolios K."/>
            <person name="Ivanova N."/>
            <person name="Mavromatis K."/>
            <person name="Ovchinnikova G."/>
            <person name="Pati A."/>
            <person name="Chen A."/>
            <person name="Palaniappan K."/>
            <person name="Land M."/>
            <person name="Hauser L."/>
            <person name="Chang Y."/>
            <person name="Jeffries C."/>
            <person name="Lu M."/>
            <person name="Brettin T."/>
            <person name="Detter J."/>
            <person name="Goker M."/>
            <person name="Tindall B."/>
            <person name="Beck B."/>
            <person name="McDermott T."/>
            <person name="Woyke T."/>
            <person name="Bristow J."/>
            <person name="Eisen J."/>
            <person name="Markowitz V."/>
            <person name="Hugenholtz P."/>
            <person name="Kyrpides N."/>
            <person name="Klenk H."/>
            <person name="Cheng J."/>
        </authorList>
    </citation>
    <scope>NUCLEOTIDE SEQUENCE [LARGE SCALE GENOMIC DNA]</scope>
    <source>
        <strain evidence="3">ATCC BAA-798 / YNP1</strain>
    </source>
</reference>
<gene>
    <name evidence="2" type="ordered locus">Tter_0134</name>
</gene>
<proteinExistence type="predicted"/>
<keyword evidence="3" id="KW-1185">Reference proteome</keyword>
<organism evidence="2 3">
    <name type="scientific">Thermobaculum terrenum (strain ATCC BAA-798 / CCMEE 7001 / YNP1)</name>
    <dbReference type="NCBI Taxonomy" id="525904"/>
    <lineage>
        <taxon>Bacteria</taxon>
        <taxon>Bacillati</taxon>
        <taxon>Chloroflexota</taxon>
        <taxon>Chloroflexia</taxon>
        <taxon>Candidatus Thermobaculales</taxon>
        <taxon>Candidatus Thermobaculaceae</taxon>
        <taxon>Thermobaculum</taxon>
    </lineage>
</organism>